<dbReference type="SUPFAM" id="SSF141072">
    <property type="entry name" value="CalX-like"/>
    <property type="match status" value="1"/>
</dbReference>
<evidence type="ECO:0000259" key="7">
    <source>
        <dbReference type="PROSITE" id="PS50234"/>
    </source>
</evidence>
<dbReference type="CDD" id="cd11304">
    <property type="entry name" value="Cadherin_repeat"/>
    <property type="match status" value="1"/>
</dbReference>
<dbReference type="AlphaFoldDB" id="A0A017HPS5"/>
<dbReference type="PANTHER" id="PTHR14905">
    <property type="entry name" value="NG37"/>
    <property type="match status" value="1"/>
</dbReference>
<dbReference type="InterPro" id="IPR001343">
    <property type="entry name" value="Hemolysn_Ca-bd"/>
</dbReference>
<evidence type="ECO:0000256" key="3">
    <source>
        <dbReference type="ARBA" id="ARBA00022729"/>
    </source>
</evidence>
<protein>
    <submittedName>
        <fullName evidence="8">LigA</fullName>
    </submittedName>
</protein>
<comment type="subcellular location">
    <subcellularLocation>
        <location evidence="1">Secreted</location>
    </subcellularLocation>
</comment>
<dbReference type="PATRIC" id="fig|442562.3.peg.2308"/>
<name>A0A017HPS5_9RHOB</name>
<dbReference type="HOGENOM" id="CLU_299139_0_0_5"/>
<feature type="compositionally biased region" description="Basic residues" evidence="6">
    <location>
        <begin position="935"/>
        <end position="951"/>
    </location>
</feature>
<dbReference type="InterPro" id="IPR052577">
    <property type="entry name" value="VWA7"/>
</dbReference>
<dbReference type="Gene3D" id="3.40.50.410">
    <property type="entry name" value="von Willebrand factor, type A domain"/>
    <property type="match status" value="1"/>
</dbReference>
<evidence type="ECO:0000256" key="1">
    <source>
        <dbReference type="ARBA" id="ARBA00004613"/>
    </source>
</evidence>
<dbReference type="InterPro" id="IPR036465">
    <property type="entry name" value="vWFA_dom_sf"/>
</dbReference>
<dbReference type="STRING" id="442562.Rumeso_02337"/>
<keyword evidence="2" id="KW-0964">Secreted</keyword>
<reference evidence="8 9" key="1">
    <citation type="submission" date="2013-02" db="EMBL/GenBank/DDBJ databases">
        <authorList>
            <person name="Fiebig A."/>
            <person name="Goeker M."/>
            <person name="Klenk H.-P.P."/>
        </authorList>
    </citation>
    <scope>NUCLEOTIDE SEQUENCE [LARGE SCALE GENOMIC DNA]</scope>
    <source>
        <strain evidence="8 9">DSM 19309</strain>
    </source>
</reference>
<feature type="compositionally biased region" description="Low complexity" evidence="6">
    <location>
        <begin position="845"/>
        <end position="858"/>
    </location>
</feature>
<feature type="compositionally biased region" description="Basic residues" evidence="6">
    <location>
        <begin position="827"/>
        <end position="839"/>
    </location>
</feature>
<dbReference type="SMART" id="SM00327">
    <property type="entry name" value="VWA"/>
    <property type="match status" value="1"/>
</dbReference>
<sequence length="1003" mass="107892">MSFADVVARVRFTGFSASAEAAITGAMQTAYNGSATARGMFEDWISDPAKTIPIKFVNNDMFVTGVGGPNPVLSADVGFVVDNSYIDNHGKAVEDTLVTCLVHEFVHQLTGRRDLTSGSDPLTDYQGDTVRFANIIYRELGLPEQNSYIAYDSDGTLLKRGFNYTNGTEIDRSFVGDRDFSSVAALVSDDLLIGGASANTLESGLGNDFLFGAGGDDTLSGGISGTDTAVLTGKPVDYDIRLNPDGTWTARHIRGTADEGTDTFINLEKVQFAGGQTFDLAKGGLTFQNDVAFVVDETGSMGDDIAAVQAAATGVVNGLFAAGTIDARIGIVGFRDTTIGEPTEIVLEFTDQDAFADRQAAALTAIGSLSASGGGDSPETAFDGLLQALNGSMGDWRLGAGKKEVVLFTDAEAKDASLLPTVLSYANDIGAVITSRSSHALGTIGAVDTFELSGIDHSSSGRDPESDGFDFPDFVPSGDPIGPPGETATVRVTTIFIDTFISPDPTFEELAEGTGGSVRTASDPDEVVADLLDILTSATYRLTVDAPTVVEGHDGTTDVTFTLSRDRGALESEVTFETTGTGDSDDVSGAPTTVSFAAGQLSKTITVSVHGDSIDEGDETFGLRITDISESSSFGPEPVEFTILDDDVEGSVQEVAAGGTVVATLPTLGFDASNVTYKLLDDAGGRFALSGNQIVVADGLLLDYEQQARHAMQVRLRRQPGRGIHSERHRQPDGPRAREDRRGQSGQYIQVGRGQRRPERWHRQRRPGERRRQGQAPGRGRQGRPPGRQGQGRPEWRQRRRRLHLHRPEGQRPDQGQVGHHQGVRAQGRHRPPCHRRHQGPGQSGLRARPGRLLLGGRDPAHGHQGRHPDRVERRQRRQGRDGHSSQGLPRQPARPRVRALVGGWAQGRAGLVRPVAMDGTCRWAFVPQRAHSPAPRRRASRAPWRSRHGDRRALDQQRRQKARSKAARSREMEGCRHGRRACLCAEPARSRSRSGIMKAFCP</sequence>
<gene>
    <name evidence="8" type="ORF">Rumeso_02337</name>
</gene>
<feature type="compositionally biased region" description="Low complexity" evidence="6">
    <location>
        <begin position="774"/>
        <end position="793"/>
    </location>
</feature>
<keyword evidence="4" id="KW-0677">Repeat</keyword>
<evidence type="ECO:0000313" key="9">
    <source>
        <dbReference type="Proteomes" id="UP000019666"/>
    </source>
</evidence>
<dbReference type="Pfam" id="PF03160">
    <property type="entry name" value="Calx-beta"/>
    <property type="match status" value="1"/>
</dbReference>
<dbReference type="Gene3D" id="2.60.40.2030">
    <property type="match status" value="1"/>
</dbReference>
<dbReference type="PANTHER" id="PTHR14905:SF21">
    <property type="entry name" value="VWFA DOMAIN-CONTAINING PROTEIN"/>
    <property type="match status" value="1"/>
</dbReference>
<dbReference type="CDD" id="cd00198">
    <property type="entry name" value="vWFA"/>
    <property type="match status" value="1"/>
</dbReference>
<dbReference type="Pfam" id="PF00353">
    <property type="entry name" value="HemolysinCabind"/>
    <property type="match status" value="1"/>
</dbReference>
<feature type="region of interest" description="Disordered" evidence="6">
    <location>
        <begin position="712"/>
        <end position="897"/>
    </location>
</feature>
<evidence type="ECO:0000256" key="4">
    <source>
        <dbReference type="ARBA" id="ARBA00022737"/>
    </source>
</evidence>
<keyword evidence="9" id="KW-1185">Reference proteome</keyword>
<evidence type="ECO:0000256" key="5">
    <source>
        <dbReference type="ARBA" id="ARBA00022837"/>
    </source>
</evidence>
<dbReference type="PROSITE" id="PS50234">
    <property type="entry name" value="VWFA"/>
    <property type="match status" value="1"/>
</dbReference>
<dbReference type="InterPro" id="IPR011049">
    <property type="entry name" value="Serralysin-like_metalloprot_C"/>
</dbReference>
<evidence type="ECO:0000313" key="8">
    <source>
        <dbReference type="EMBL" id="EYD76148.1"/>
    </source>
</evidence>
<evidence type="ECO:0000256" key="2">
    <source>
        <dbReference type="ARBA" id="ARBA00022525"/>
    </source>
</evidence>
<dbReference type="OrthoDB" id="9805121at2"/>
<dbReference type="InterPro" id="IPR056861">
    <property type="entry name" value="HMCN1-like_VWA"/>
</dbReference>
<dbReference type="InterPro" id="IPR003644">
    <property type="entry name" value="Calx_beta"/>
</dbReference>
<dbReference type="Proteomes" id="UP000019666">
    <property type="component" value="Unassembled WGS sequence"/>
</dbReference>
<dbReference type="GO" id="GO:0007154">
    <property type="term" value="P:cell communication"/>
    <property type="evidence" value="ECO:0007669"/>
    <property type="project" value="InterPro"/>
</dbReference>
<evidence type="ECO:0000256" key="6">
    <source>
        <dbReference type="SAM" id="MobiDB-lite"/>
    </source>
</evidence>
<dbReference type="InterPro" id="IPR038081">
    <property type="entry name" value="CalX-like_sf"/>
</dbReference>
<feature type="compositionally biased region" description="Basic and acidic residues" evidence="6">
    <location>
        <begin position="724"/>
        <end position="743"/>
    </location>
</feature>
<proteinExistence type="predicted"/>
<dbReference type="InterPro" id="IPR002035">
    <property type="entry name" value="VWF_A"/>
</dbReference>
<keyword evidence="5" id="KW-0106">Calcium</keyword>
<dbReference type="EMBL" id="AOSK01000059">
    <property type="protein sequence ID" value="EYD76148.1"/>
    <property type="molecule type" value="Genomic_DNA"/>
</dbReference>
<comment type="caution">
    <text evidence="8">The sequence shown here is derived from an EMBL/GenBank/DDBJ whole genome shotgun (WGS) entry which is preliminary data.</text>
</comment>
<dbReference type="GO" id="GO:0005509">
    <property type="term" value="F:calcium ion binding"/>
    <property type="evidence" value="ECO:0007669"/>
    <property type="project" value="InterPro"/>
</dbReference>
<accession>A0A017HPS5</accession>
<feature type="compositionally biased region" description="Basic and acidic residues" evidence="6">
    <location>
        <begin position="859"/>
        <end position="884"/>
    </location>
</feature>
<feature type="region of interest" description="Disordered" evidence="6">
    <location>
        <begin position="929"/>
        <end position="973"/>
    </location>
</feature>
<keyword evidence="3" id="KW-0732">Signal</keyword>
<dbReference type="GO" id="GO:0016020">
    <property type="term" value="C:membrane"/>
    <property type="evidence" value="ECO:0007669"/>
    <property type="project" value="InterPro"/>
</dbReference>
<dbReference type="Pfam" id="PF25106">
    <property type="entry name" value="VWA_4"/>
    <property type="match status" value="1"/>
</dbReference>
<organism evidence="8 9">
    <name type="scientific">Rubellimicrobium mesophilum DSM 19309</name>
    <dbReference type="NCBI Taxonomy" id="442562"/>
    <lineage>
        <taxon>Bacteria</taxon>
        <taxon>Pseudomonadati</taxon>
        <taxon>Pseudomonadota</taxon>
        <taxon>Alphaproteobacteria</taxon>
        <taxon>Rhodobacterales</taxon>
        <taxon>Roseobacteraceae</taxon>
        <taxon>Rubellimicrobium</taxon>
    </lineage>
</organism>
<feature type="domain" description="VWFA" evidence="7">
    <location>
        <begin position="290"/>
        <end position="535"/>
    </location>
</feature>
<dbReference type="SUPFAM" id="SSF53300">
    <property type="entry name" value="vWA-like"/>
    <property type="match status" value="1"/>
</dbReference>
<dbReference type="SUPFAM" id="SSF51120">
    <property type="entry name" value="beta-Roll"/>
    <property type="match status" value="1"/>
</dbReference>